<dbReference type="InterPro" id="IPR006201">
    <property type="entry name" value="Neur_channel"/>
</dbReference>
<dbReference type="GO" id="GO:0004888">
    <property type="term" value="F:transmembrane signaling receptor activity"/>
    <property type="evidence" value="ECO:0007669"/>
    <property type="project" value="InterPro"/>
</dbReference>
<dbReference type="InterPro" id="IPR036734">
    <property type="entry name" value="Neur_chan_lig-bd_sf"/>
</dbReference>
<reference evidence="4 5" key="1">
    <citation type="submission" date="2019-05" db="EMBL/GenBank/DDBJ databases">
        <title>Another draft genome of Portunus trituberculatus and its Hox gene families provides insights of decapod evolution.</title>
        <authorList>
            <person name="Jeong J.-H."/>
            <person name="Song I."/>
            <person name="Kim S."/>
            <person name="Choi T."/>
            <person name="Kim D."/>
            <person name="Ryu S."/>
            <person name="Kim W."/>
        </authorList>
    </citation>
    <scope>NUCLEOTIDE SEQUENCE [LARGE SCALE GENOMIC DNA]</scope>
    <source>
        <tissue evidence="4">Muscle</tissue>
    </source>
</reference>
<keyword evidence="4" id="KW-0675">Receptor</keyword>
<dbReference type="OrthoDB" id="10616245at2759"/>
<dbReference type="PANTHER" id="PTHR18945">
    <property type="entry name" value="NEUROTRANSMITTER GATED ION CHANNEL"/>
    <property type="match status" value="1"/>
</dbReference>
<dbReference type="SUPFAM" id="SSF63712">
    <property type="entry name" value="Nicotinic receptor ligand binding domain-like"/>
    <property type="match status" value="1"/>
</dbReference>
<organism evidence="4 5">
    <name type="scientific">Portunus trituberculatus</name>
    <name type="common">Swimming crab</name>
    <name type="synonym">Neptunus trituberculatus</name>
    <dbReference type="NCBI Taxonomy" id="210409"/>
    <lineage>
        <taxon>Eukaryota</taxon>
        <taxon>Metazoa</taxon>
        <taxon>Ecdysozoa</taxon>
        <taxon>Arthropoda</taxon>
        <taxon>Crustacea</taxon>
        <taxon>Multicrustacea</taxon>
        <taxon>Malacostraca</taxon>
        <taxon>Eumalacostraca</taxon>
        <taxon>Eucarida</taxon>
        <taxon>Decapoda</taxon>
        <taxon>Pleocyemata</taxon>
        <taxon>Brachyura</taxon>
        <taxon>Eubrachyura</taxon>
        <taxon>Portunoidea</taxon>
        <taxon>Portunidae</taxon>
        <taxon>Portuninae</taxon>
        <taxon>Portunus</taxon>
    </lineage>
</organism>
<feature type="transmembrane region" description="Helical" evidence="3">
    <location>
        <begin position="115"/>
        <end position="133"/>
    </location>
</feature>
<proteinExistence type="predicted"/>
<keyword evidence="2 3" id="KW-0472">Membrane</keyword>
<comment type="caution">
    <text evidence="4">The sequence shown here is derived from an EMBL/GenBank/DDBJ whole genome shotgun (WGS) entry which is preliminary data.</text>
</comment>
<dbReference type="Gene3D" id="2.70.170.10">
    <property type="entry name" value="Neurotransmitter-gated ion-channel ligand-binding domain"/>
    <property type="match status" value="1"/>
</dbReference>
<dbReference type="SUPFAM" id="SSF90112">
    <property type="entry name" value="Neurotransmitter-gated ion-channel transmembrane pore"/>
    <property type="match status" value="1"/>
</dbReference>
<accession>A0A5B7D5N3</accession>
<feature type="transmembrane region" description="Helical" evidence="3">
    <location>
        <begin position="86"/>
        <end position="103"/>
    </location>
</feature>
<keyword evidence="3" id="KW-1133">Transmembrane helix</keyword>
<dbReference type="Proteomes" id="UP000324222">
    <property type="component" value="Unassembled WGS sequence"/>
</dbReference>
<dbReference type="GO" id="GO:0016020">
    <property type="term" value="C:membrane"/>
    <property type="evidence" value="ECO:0007669"/>
    <property type="project" value="UniProtKB-SubCell"/>
</dbReference>
<dbReference type="Gene3D" id="1.20.58.390">
    <property type="entry name" value="Neurotransmitter-gated ion-channel transmembrane domain"/>
    <property type="match status" value="1"/>
</dbReference>
<dbReference type="GO" id="GO:0005230">
    <property type="term" value="F:extracellular ligand-gated monoatomic ion channel activity"/>
    <property type="evidence" value="ECO:0007669"/>
    <property type="project" value="InterPro"/>
</dbReference>
<dbReference type="PROSITE" id="PS00236">
    <property type="entry name" value="NEUROTR_ION_CHANNEL"/>
    <property type="match status" value="1"/>
</dbReference>
<evidence type="ECO:0000256" key="2">
    <source>
        <dbReference type="ARBA" id="ARBA00023136"/>
    </source>
</evidence>
<evidence type="ECO:0000313" key="4">
    <source>
        <dbReference type="EMBL" id="MPC16163.1"/>
    </source>
</evidence>
<evidence type="ECO:0000256" key="3">
    <source>
        <dbReference type="SAM" id="Phobius"/>
    </source>
</evidence>
<keyword evidence="3" id="KW-0812">Transmembrane</keyword>
<dbReference type="AlphaFoldDB" id="A0A5B7D5N3"/>
<feature type="transmembrane region" description="Helical" evidence="3">
    <location>
        <begin position="187"/>
        <end position="206"/>
    </location>
</feature>
<evidence type="ECO:0000313" key="5">
    <source>
        <dbReference type="Proteomes" id="UP000324222"/>
    </source>
</evidence>
<dbReference type="InterPro" id="IPR036719">
    <property type="entry name" value="Neuro-gated_channel_TM_sf"/>
</dbReference>
<sequence length="208" mass="23285">MLEVSAHVSCSFSLSRFPFDKQECNVTFLLTNVPQQYARYHQHPLPSARVCPQNTTMTEFELYDCALHLQNGSNVVRLSMKLRRCCAYHLWATFCPTVLLHIVGYGTMTVPAEDLQSRVMLSLLALLTLVSLYSDTLATLPSCSYLRLLDLWLLFSVAFPAAVIAVHMASSGPDKITASLVLRRGRVLLGVLYSLFVCIYLIILYATS</sequence>
<dbReference type="InterPro" id="IPR018000">
    <property type="entry name" value="Neurotransmitter_ion_chnl_CS"/>
</dbReference>
<keyword evidence="5" id="KW-1185">Reference proteome</keyword>
<gene>
    <name evidence="4" type="primary">gab-1</name>
    <name evidence="4" type="ORF">E2C01_008982</name>
</gene>
<dbReference type="EMBL" id="VSRR010000484">
    <property type="protein sequence ID" value="MPC16163.1"/>
    <property type="molecule type" value="Genomic_DNA"/>
</dbReference>
<name>A0A5B7D5N3_PORTR</name>
<comment type="subcellular location">
    <subcellularLocation>
        <location evidence="1">Membrane</location>
        <topology evidence="1">Multi-pass membrane protein</topology>
    </subcellularLocation>
</comment>
<dbReference type="InterPro" id="IPR038050">
    <property type="entry name" value="Neuro_actylchol_rec"/>
</dbReference>
<protein>
    <submittedName>
        <fullName evidence="4">Gamma-aminobutyric acid receptor subunit beta</fullName>
    </submittedName>
</protein>
<evidence type="ECO:0000256" key="1">
    <source>
        <dbReference type="ARBA" id="ARBA00004141"/>
    </source>
</evidence>
<feature type="transmembrane region" description="Helical" evidence="3">
    <location>
        <begin position="145"/>
        <end position="167"/>
    </location>
</feature>